<evidence type="ECO:0000256" key="1">
    <source>
        <dbReference type="SAM" id="MobiDB-lite"/>
    </source>
</evidence>
<dbReference type="Proteomes" id="UP000637002">
    <property type="component" value="Unassembled WGS sequence"/>
</dbReference>
<evidence type="ECO:0000313" key="2">
    <source>
        <dbReference type="EMBL" id="GGC63528.1"/>
    </source>
</evidence>
<reference evidence="2" key="1">
    <citation type="journal article" date="2014" name="Int. J. Syst. Evol. Microbiol.">
        <title>Complete genome sequence of Corynebacterium casei LMG S-19264T (=DSM 44701T), isolated from a smear-ripened cheese.</title>
        <authorList>
            <consortium name="US DOE Joint Genome Institute (JGI-PGF)"/>
            <person name="Walter F."/>
            <person name="Albersmeier A."/>
            <person name="Kalinowski J."/>
            <person name="Ruckert C."/>
        </authorList>
    </citation>
    <scope>NUCLEOTIDE SEQUENCE</scope>
    <source>
        <strain evidence="2">CGMCC 1.12919</strain>
    </source>
</reference>
<protein>
    <submittedName>
        <fullName evidence="2">Uncharacterized protein</fullName>
    </submittedName>
</protein>
<feature type="compositionally biased region" description="Basic and acidic residues" evidence="1">
    <location>
        <begin position="65"/>
        <end position="77"/>
    </location>
</feature>
<sequence length="77" mass="8530">MMPTPVITTANGRPMAMSPISTLMVDSTTADGVSNEITRAWPGWSMHLPRRGGLAQRLQLSDEQQDQHDDEHRAQDS</sequence>
<organism evidence="2 3">
    <name type="scientific">Chelatococcus reniformis</name>
    <dbReference type="NCBI Taxonomy" id="1494448"/>
    <lineage>
        <taxon>Bacteria</taxon>
        <taxon>Pseudomonadati</taxon>
        <taxon>Pseudomonadota</taxon>
        <taxon>Alphaproteobacteria</taxon>
        <taxon>Hyphomicrobiales</taxon>
        <taxon>Chelatococcaceae</taxon>
        <taxon>Chelatococcus</taxon>
    </lineage>
</organism>
<reference evidence="2" key="2">
    <citation type="submission" date="2020-09" db="EMBL/GenBank/DDBJ databases">
        <authorList>
            <person name="Sun Q."/>
            <person name="Zhou Y."/>
        </authorList>
    </citation>
    <scope>NUCLEOTIDE SEQUENCE</scope>
    <source>
        <strain evidence="2">CGMCC 1.12919</strain>
    </source>
</reference>
<proteinExistence type="predicted"/>
<evidence type="ECO:0000313" key="3">
    <source>
        <dbReference type="Proteomes" id="UP000637002"/>
    </source>
</evidence>
<dbReference type="AlphaFoldDB" id="A0A916U8Z3"/>
<name>A0A916U8Z3_9HYPH</name>
<dbReference type="EMBL" id="BMGG01000004">
    <property type="protein sequence ID" value="GGC63528.1"/>
    <property type="molecule type" value="Genomic_DNA"/>
</dbReference>
<gene>
    <name evidence="2" type="ORF">GCM10010994_22670</name>
</gene>
<accession>A0A916U8Z3</accession>
<feature type="region of interest" description="Disordered" evidence="1">
    <location>
        <begin position="58"/>
        <end position="77"/>
    </location>
</feature>
<comment type="caution">
    <text evidence="2">The sequence shown here is derived from an EMBL/GenBank/DDBJ whole genome shotgun (WGS) entry which is preliminary data.</text>
</comment>
<keyword evidence="3" id="KW-1185">Reference proteome</keyword>